<keyword evidence="6 12" id="KW-0342">GTP-binding</keyword>
<dbReference type="GO" id="GO:0045727">
    <property type="term" value="P:positive regulation of translation"/>
    <property type="evidence" value="ECO:0007669"/>
    <property type="project" value="UniProtKB-UniRule"/>
</dbReference>
<keyword evidence="2 12" id="KW-1003">Cell membrane</keyword>
<dbReference type="GO" id="GO:0003924">
    <property type="term" value="F:GTPase activity"/>
    <property type="evidence" value="ECO:0007669"/>
    <property type="project" value="UniProtKB-UniRule"/>
</dbReference>
<dbReference type="InterPro" id="IPR031157">
    <property type="entry name" value="G_TR_CS"/>
</dbReference>
<evidence type="ECO:0000256" key="6">
    <source>
        <dbReference type="ARBA" id="ARBA00023134"/>
    </source>
</evidence>
<comment type="catalytic activity">
    <reaction evidence="8 12">
        <text>GTP + H2O = GDP + phosphate + H(+)</text>
        <dbReference type="Rhea" id="RHEA:19669"/>
        <dbReference type="ChEBI" id="CHEBI:15377"/>
        <dbReference type="ChEBI" id="CHEBI:15378"/>
        <dbReference type="ChEBI" id="CHEBI:37565"/>
        <dbReference type="ChEBI" id="CHEBI:43474"/>
        <dbReference type="ChEBI" id="CHEBI:58189"/>
        <dbReference type="EC" id="3.6.5.n1"/>
    </reaction>
</comment>
<dbReference type="InterPro" id="IPR035647">
    <property type="entry name" value="EFG_III/V"/>
</dbReference>
<dbReference type="Gene3D" id="3.30.70.2570">
    <property type="entry name" value="Elongation factor 4, C-terminal domain"/>
    <property type="match status" value="1"/>
</dbReference>
<dbReference type="InterPro" id="IPR000640">
    <property type="entry name" value="EFG_V-like"/>
</dbReference>
<evidence type="ECO:0000313" key="15">
    <source>
        <dbReference type="Proteomes" id="UP000014975"/>
    </source>
</evidence>
<dbReference type="InterPro" id="IPR013842">
    <property type="entry name" value="LepA_CTD"/>
</dbReference>
<keyword evidence="5 12" id="KW-0648">Protein biosynthesis</keyword>
<keyword evidence="15" id="KW-1185">Reference proteome</keyword>
<dbReference type="GO" id="GO:0003746">
    <property type="term" value="F:translation elongation factor activity"/>
    <property type="evidence" value="ECO:0007669"/>
    <property type="project" value="UniProtKB-UniRule"/>
</dbReference>
<organism evidence="14 15">
    <name type="scientific">Alkalidesulfovibrio alkalitolerans DSM 16529</name>
    <dbReference type="NCBI Taxonomy" id="1121439"/>
    <lineage>
        <taxon>Bacteria</taxon>
        <taxon>Pseudomonadati</taxon>
        <taxon>Thermodesulfobacteriota</taxon>
        <taxon>Desulfovibrionia</taxon>
        <taxon>Desulfovibrionales</taxon>
        <taxon>Desulfovibrionaceae</taxon>
        <taxon>Alkalidesulfovibrio</taxon>
    </lineage>
</organism>
<reference evidence="14 15" key="1">
    <citation type="journal article" date="2013" name="Genome Announc.">
        <title>Draft genome sequences for three mercury-methylating, sulfate-reducing bacteria.</title>
        <authorList>
            <person name="Brown S.D."/>
            <person name="Hurt R.A.Jr."/>
            <person name="Gilmour C.C."/>
            <person name="Elias D.A."/>
        </authorList>
    </citation>
    <scope>NUCLEOTIDE SEQUENCE [LARGE SCALE GENOMIC DNA]</scope>
    <source>
        <strain evidence="14 15">DSM 16529</strain>
    </source>
</reference>
<dbReference type="InterPro" id="IPR006297">
    <property type="entry name" value="EF-4"/>
</dbReference>
<dbReference type="CDD" id="cd16260">
    <property type="entry name" value="EF4_III"/>
    <property type="match status" value="1"/>
</dbReference>
<protein>
    <recommendedName>
        <fullName evidence="11 12">Elongation factor 4</fullName>
        <shortName evidence="12">EF-4</shortName>
        <ecNumber evidence="11 12">3.6.5.n1</ecNumber>
    </recommendedName>
    <alternativeName>
        <fullName evidence="12">Ribosomal back-translocase LepA</fullName>
    </alternativeName>
</protein>
<dbReference type="STRING" id="1121439.dsat_0079"/>
<comment type="caution">
    <text evidence="14">The sequence shown here is derived from an EMBL/GenBank/DDBJ whole genome shotgun (WGS) entry which is preliminary data.</text>
</comment>
<dbReference type="Gene3D" id="3.30.70.240">
    <property type="match status" value="1"/>
</dbReference>
<dbReference type="NCBIfam" id="TIGR01393">
    <property type="entry name" value="lepA"/>
    <property type="match status" value="1"/>
</dbReference>
<gene>
    <name evidence="12" type="primary">lepA</name>
    <name evidence="14" type="ORF">dsat_0079</name>
</gene>
<accession>S7TCP1</accession>
<dbReference type="PANTHER" id="PTHR43512">
    <property type="entry name" value="TRANSLATION FACTOR GUF1-RELATED"/>
    <property type="match status" value="1"/>
</dbReference>
<dbReference type="GO" id="GO:0005886">
    <property type="term" value="C:plasma membrane"/>
    <property type="evidence" value="ECO:0007669"/>
    <property type="project" value="UniProtKB-SubCell"/>
</dbReference>
<dbReference type="PROSITE" id="PS51722">
    <property type="entry name" value="G_TR_2"/>
    <property type="match status" value="1"/>
</dbReference>
<dbReference type="NCBIfam" id="TIGR00231">
    <property type="entry name" value="small_GTP"/>
    <property type="match status" value="1"/>
</dbReference>
<dbReference type="PANTHER" id="PTHR43512:SF4">
    <property type="entry name" value="TRANSLATION FACTOR GUF1 HOMOLOG, CHLOROPLASTIC"/>
    <property type="match status" value="1"/>
</dbReference>
<dbReference type="InterPro" id="IPR027417">
    <property type="entry name" value="P-loop_NTPase"/>
</dbReference>
<dbReference type="FunFam" id="3.30.70.2570:FF:000001">
    <property type="entry name" value="Translation factor GUF1, mitochondrial"/>
    <property type="match status" value="1"/>
</dbReference>
<evidence type="ECO:0000256" key="3">
    <source>
        <dbReference type="ARBA" id="ARBA00022741"/>
    </source>
</evidence>
<dbReference type="SUPFAM" id="SSF54980">
    <property type="entry name" value="EF-G C-terminal domain-like"/>
    <property type="match status" value="2"/>
</dbReference>
<dbReference type="eggNOG" id="COG0481">
    <property type="taxonomic scope" value="Bacteria"/>
</dbReference>
<dbReference type="SUPFAM" id="SSF52540">
    <property type="entry name" value="P-loop containing nucleoside triphosphate hydrolases"/>
    <property type="match status" value="1"/>
</dbReference>
<comment type="subcellular location">
    <subcellularLocation>
        <location evidence="12">Cell membrane</location>
        <topology evidence="12">Peripheral membrane protein</topology>
        <orientation evidence="12">Cytoplasmic side</orientation>
    </subcellularLocation>
</comment>
<evidence type="ECO:0000256" key="12">
    <source>
        <dbReference type="HAMAP-Rule" id="MF_00071"/>
    </source>
</evidence>
<dbReference type="FunFam" id="3.30.70.870:FF:000004">
    <property type="entry name" value="Translation factor GUF1, mitochondrial"/>
    <property type="match status" value="1"/>
</dbReference>
<evidence type="ECO:0000256" key="11">
    <source>
        <dbReference type="ARBA" id="ARBA00066744"/>
    </source>
</evidence>
<dbReference type="InterPro" id="IPR005225">
    <property type="entry name" value="Small_GTP-bd"/>
</dbReference>
<dbReference type="OrthoDB" id="9801472at2"/>
<comment type="function">
    <text evidence="9 12">Required for accurate and efficient protein synthesis under certain stress conditions. May act as a fidelity factor of the translation reaction, by catalyzing a one-codon backward translocation of tRNAs on improperly translocated ribosomes. Back-translocation proceeds from a post-translocation (POST) complex to a pre-translocation (PRE) complex, thus giving elongation factor G a second chance to translocate the tRNAs correctly. Binds to ribosomes in a GTP-dependent manner.</text>
</comment>
<dbReference type="CDD" id="cd03709">
    <property type="entry name" value="lepA_C"/>
    <property type="match status" value="1"/>
</dbReference>
<proteinExistence type="inferred from homology"/>
<dbReference type="GO" id="GO:0043022">
    <property type="term" value="F:ribosome binding"/>
    <property type="evidence" value="ECO:0007669"/>
    <property type="project" value="UniProtKB-UniRule"/>
</dbReference>
<dbReference type="EC" id="3.6.5.n1" evidence="11 12"/>
<name>S7TCP1_9BACT</name>
<evidence type="ECO:0000259" key="13">
    <source>
        <dbReference type="PROSITE" id="PS51722"/>
    </source>
</evidence>
<dbReference type="FunFam" id="3.40.50.300:FF:000078">
    <property type="entry name" value="Elongation factor 4"/>
    <property type="match status" value="1"/>
</dbReference>
<dbReference type="CDD" id="cd03699">
    <property type="entry name" value="EF4_II"/>
    <property type="match status" value="1"/>
</dbReference>
<feature type="binding site" evidence="12">
    <location>
        <begin position="131"/>
        <end position="134"/>
    </location>
    <ligand>
        <name>GTP</name>
        <dbReference type="ChEBI" id="CHEBI:37565"/>
    </ligand>
</feature>
<evidence type="ECO:0000256" key="8">
    <source>
        <dbReference type="ARBA" id="ARBA00050293"/>
    </source>
</evidence>
<evidence type="ECO:0000256" key="7">
    <source>
        <dbReference type="ARBA" id="ARBA00023136"/>
    </source>
</evidence>
<sequence length="599" mass="67008">MENIRNFSIIAHIDHGKSTLADRILEITGLVGERDKREQYLDRMELEQERGITIKAQTVRIPYRAKNGRDYILNLIDTPGHVDFSYEVSRSLAACEGALLVVDATQGVEAQTLANVYLALDHDLEVIPVLNKIDLPSAEVERVRQEIEEGIGLDCAGAVMVSAKTGLNVDQVLEAIVERLPPPRGSAEKPLKALIFDSWYDSYQGVVVLFRIIDGSIKRGQKIMMNSTKAEFEVGSLGVFSPDALAVDKLGPGEVGFLTASIKDLSEARVGDTITEPKRPTTEPFPGFKKIKPMVFCGLYPVEPAEYEPLKAALEKLQLNDAAFSFEPETSQALGFGFRCGFLGLLHMEIIQERLEREFQAKLIATAPSVIYKVTTVKGDVFEIDNPSKMPDVTKIAELAEPWVKMEIHVPGDYVGAVLKLCEEKRGIQKDMRYLTSTRVIITYELPFAEIVFDFFDKLKSVTRGYASMDYEVREFRGSDLVKLDILINGTPVDAMSTIVHRSSAERMGRKLALRLKRTIPRQLFEVVIQAAIGNRIIARERNPPMRKDVTAKCYGGDITRKRKLLEKQKEGKRRMKRMGNVEVPQEAFLAALKAGDDD</sequence>
<dbReference type="Pfam" id="PF03144">
    <property type="entry name" value="GTP_EFTU_D2"/>
    <property type="match status" value="1"/>
</dbReference>
<dbReference type="Proteomes" id="UP000014975">
    <property type="component" value="Unassembled WGS sequence"/>
</dbReference>
<evidence type="ECO:0000256" key="10">
    <source>
        <dbReference type="ARBA" id="ARBA00061052"/>
    </source>
</evidence>
<dbReference type="Pfam" id="PF00009">
    <property type="entry name" value="GTP_EFTU"/>
    <property type="match status" value="1"/>
</dbReference>
<comment type="similarity">
    <text evidence="1 12">Belongs to the TRAFAC class translation factor GTPase superfamily. Classic translation factor GTPase family. LepA subfamily.</text>
</comment>
<dbReference type="InterPro" id="IPR004161">
    <property type="entry name" value="EFTu-like_2"/>
</dbReference>
<dbReference type="EMBL" id="ATHI01000011">
    <property type="protein sequence ID" value="EPR34431.1"/>
    <property type="molecule type" value="Genomic_DNA"/>
</dbReference>
<dbReference type="Pfam" id="PF06421">
    <property type="entry name" value="LepA_C"/>
    <property type="match status" value="1"/>
</dbReference>
<keyword evidence="3 12" id="KW-0547">Nucleotide-binding</keyword>
<dbReference type="PROSITE" id="PS00301">
    <property type="entry name" value="G_TR_1"/>
    <property type="match status" value="1"/>
</dbReference>
<evidence type="ECO:0000256" key="9">
    <source>
        <dbReference type="ARBA" id="ARBA00057626"/>
    </source>
</evidence>
<evidence type="ECO:0000256" key="4">
    <source>
        <dbReference type="ARBA" id="ARBA00022801"/>
    </source>
</evidence>
<dbReference type="AlphaFoldDB" id="S7TCP1"/>
<dbReference type="FunFam" id="2.40.30.10:FF:000015">
    <property type="entry name" value="Translation factor GUF1, mitochondrial"/>
    <property type="match status" value="1"/>
</dbReference>
<dbReference type="Gene3D" id="3.30.70.870">
    <property type="entry name" value="Elongation Factor G (Translational Gtpase), domain 3"/>
    <property type="match status" value="1"/>
</dbReference>
<evidence type="ECO:0000256" key="2">
    <source>
        <dbReference type="ARBA" id="ARBA00022475"/>
    </source>
</evidence>
<dbReference type="Gene3D" id="2.40.30.10">
    <property type="entry name" value="Translation factors"/>
    <property type="match status" value="1"/>
</dbReference>
<dbReference type="Pfam" id="PF00679">
    <property type="entry name" value="EFG_C"/>
    <property type="match status" value="1"/>
</dbReference>
<evidence type="ECO:0000313" key="14">
    <source>
        <dbReference type="EMBL" id="EPR34431.1"/>
    </source>
</evidence>
<feature type="domain" description="Tr-type G" evidence="13">
    <location>
        <begin position="2"/>
        <end position="184"/>
    </location>
</feature>
<keyword evidence="7 12" id="KW-0472">Membrane</keyword>
<dbReference type="Gene3D" id="3.40.50.300">
    <property type="entry name" value="P-loop containing nucleotide triphosphate hydrolases"/>
    <property type="match status" value="1"/>
</dbReference>
<dbReference type="GO" id="GO:0005525">
    <property type="term" value="F:GTP binding"/>
    <property type="evidence" value="ECO:0007669"/>
    <property type="project" value="UniProtKB-UniRule"/>
</dbReference>
<keyword evidence="4 12" id="KW-0378">Hydrolase</keyword>
<dbReference type="InterPro" id="IPR000795">
    <property type="entry name" value="T_Tr_GTP-bd_dom"/>
</dbReference>
<dbReference type="FunFam" id="3.30.70.240:FF:000007">
    <property type="entry name" value="Translation factor GUF1, mitochondrial"/>
    <property type="match status" value="1"/>
</dbReference>
<feature type="binding site" evidence="12">
    <location>
        <begin position="14"/>
        <end position="19"/>
    </location>
    <ligand>
        <name>GTP</name>
        <dbReference type="ChEBI" id="CHEBI:37565"/>
    </ligand>
</feature>
<evidence type="ECO:0000256" key="5">
    <source>
        <dbReference type="ARBA" id="ARBA00022917"/>
    </source>
</evidence>
<dbReference type="InterPro" id="IPR038363">
    <property type="entry name" value="LepA_C_sf"/>
</dbReference>
<dbReference type="SMART" id="SM00838">
    <property type="entry name" value="EFG_C"/>
    <property type="match status" value="1"/>
</dbReference>
<comment type="similarity">
    <text evidence="10">Belongs to the GTP-binding elongation factor family. LepA subfamily.</text>
</comment>
<dbReference type="InterPro" id="IPR035654">
    <property type="entry name" value="LepA_IV"/>
</dbReference>
<evidence type="ECO:0000256" key="1">
    <source>
        <dbReference type="ARBA" id="ARBA00005454"/>
    </source>
</evidence>
<dbReference type="RefSeq" id="WP_020885485.1">
    <property type="nucleotide sequence ID" value="NZ_ATHI01000011.1"/>
</dbReference>
<dbReference type="HAMAP" id="MF_00071">
    <property type="entry name" value="LepA"/>
    <property type="match status" value="1"/>
</dbReference>
<dbReference type="CDD" id="cd01890">
    <property type="entry name" value="LepA"/>
    <property type="match status" value="1"/>
</dbReference>
<dbReference type="PATRIC" id="fig|1121439.3.peg.1296"/>
<dbReference type="PRINTS" id="PR00315">
    <property type="entry name" value="ELONGATNFCT"/>
</dbReference>